<dbReference type="PROSITE" id="PS00012">
    <property type="entry name" value="PHOSPHOPANTETHEINE"/>
    <property type="match status" value="1"/>
</dbReference>
<evidence type="ECO:0000256" key="2">
    <source>
        <dbReference type="ARBA" id="ARBA00022450"/>
    </source>
</evidence>
<dbReference type="SUPFAM" id="SSF47336">
    <property type="entry name" value="ACP-like"/>
    <property type="match status" value="2"/>
</dbReference>
<keyword evidence="3" id="KW-0597">Phosphoprotein</keyword>
<dbReference type="Pfam" id="PF00501">
    <property type="entry name" value="AMP-binding"/>
    <property type="match status" value="2"/>
</dbReference>
<name>A0ABW6V046_MICFU</name>
<evidence type="ECO:0000256" key="3">
    <source>
        <dbReference type="ARBA" id="ARBA00022553"/>
    </source>
</evidence>
<dbReference type="InterPro" id="IPR000873">
    <property type="entry name" value="AMP-dep_synth/lig_dom"/>
</dbReference>
<dbReference type="InterPro" id="IPR009081">
    <property type="entry name" value="PP-bd_ACP"/>
</dbReference>
<feature type="region of interest" description="Disordered" evidence="4">
    <location>
        <begin position="1637"/>
        <end position="1658"/>
    </location>
</feature>
<comment type="caution">
    <text evidence="6">The sequence shown here is derived from an EMBL/GenBank/DDBJ whole genome shotgun (WGS) entry which is preliminary data.</text>
</comment>
<feature type="domain" description="Carrier" evidence="5">
    <location>
        <begin position="2029"/>
        <end position="2103"/>
    </location>
</feature>
<dbReference type="Gene3D" id="3.40.50.980">
    <property type="match status" value="4"/>
</dbReference>
<dbReference type="Pfam" id="PF13193">
    <property type="entry name" value="AMP-binding_C"/>
    <property type="match status" value="2"/>
</dbReference>
<dbReference type="InterPro" id="IPR001242">
    <property type="entry name" value="Condensation_dom"/>
</dbReference>
<dbReference type="SUPFAM" id="SSF56801">
    <property type="entry name" value="Acetyl-CoA synthetase-like"/>
    <property type="match status" value="2"/>
</dbReference>
<dbReference type="InterPro" id="IPR023213">
    <property type="entry name" value="CAT-like_dom_sf"/>
</dbReference>
<feature type="domain" description="Carrier" evidence="5">
    <location>
        <begin position="994"/>
        <end position="1069"/>
    </location>
</feature>
<keyword evidence="2" id="KW-0596">Phosphopantetheine</keyword>
<dbReference type="InterPro" id="IPR020806">
    <property type="entry name" value="PKS_PP-bd"/>
</dbReference>
<accession>A0ABW6V046</accession>
<evidence type="ECO:0000256" key="1">
    <source>
        <dbReference type="ARBA" id="ARBA00001957"/>
    </source>
</evidence>
<dbReference type="EMBL" id="JBIAXI010000004">
    <property type="protein sequence ID" value="MFF4772560.1"/>
    <property type="molecule type" value="Genomic_DNA"/>
</dbReference>
<dbReference type="Gene3D" id="3.30.559.30">
    <property type="entry name" value="Nonribosomal peptide synthetase, condensation domain"/>
    <property type="match status" value="2"/>
</dbReference>
<feature type="region of interest" description="Disordered" evidence="4">
    <location>
        <begin position="21"/>
        <end position="43"/>
    </location>
</feature>
<dbReference type="SUPFAM" id="SSF52777">
    <property type="entry name" value="CoA-dependent acyltransferases"/>
    <property type="match status" value="4"/>
</dbReference>
<dbReference type="NCBIfam" id="TIGR01733">
    <property type="entry name" value="AA-adenyl-dom"/>
    <property type="match status" value="2"/>
</dbReference>
<organism evidence="6 7">
    <name type="scientific">Microtetraspora fusca</name>
    <dbReference type="NCBI Taxonomy" id="1997"/>
    <lineage>
        <taxon>Bacteria</taxon>
        <taxon>Bacillati</taxon>
        <taxon>Actinomycetota</taxon>
        <taxon>Actinomycetes</taxon>
        <taxon>Streptosporangiales</taxon>
        <taxon>Streptosporangiaceae</taxon>
        <taxon>Microtetraspora</taxon>
    </lineage>
</organism>
<dbReference type="Proteomes" id="UP001602119">
    <property type="component" value="Unassembled WGS sequence"/>
</dbReference>
<dbReference type="InterPro" id="IPR025110">
    <property type="entry name" value="AMP-bd_C"/>
</dbReference>
<dbReference type="InterPro" id="IPR020845">
    <property type="entry name" value="AMP-binding_CS"/>
</dbReference>
<dbReference type="InterPro" id="IPR029058">
    <property type="entry name" value="AB_hydrolase_fold"/>
</dbReference>
<dbReference type="Gene3D" id="3.40.50.1820">
    <property type="entry name" value="alpha/beta hydrolase"/>
    <property type="match status" value="1"/>
</dbReference>
<evidence type="ECO:0000313" key="6">
    <source>
        <dbReference type="EMBL" id="MFF4772560.1"/>
    </source>
</evidence>
<protein>
    <submittedName>
        <fullName evidence="6">Amino acid adenylation domain-containing protein</fullName>
    </submittedName>
</protein>
<dbReference type="Pfam" id="PF00668">
    <property type="entry name" value="Condensation"/>
    <property type="match status" value="2"/>
</dbReference>
<keyword evidence="7" id="KW-1185">Reference proteome</keyword>
<comment type="cofactor">
    <cofactor evidence="1">
        <name>pantetheine 4'-phosphate</name>
        <dbReference type="ChEBI" id="CHEBI:47942"/>
    </cofactor>
</comment>
<dbReference type="Gene3D" id="1.10.1200.10">
    <property type="entry name" value="ACP-like"/>
    <property type="match status" value="1"/>
</dbReference>
<dbReference type="CDD" id="cd05930">
    <property type="entry name" value="A_NRPS"/>
    <property type="match status" value="1"/>
</dbReference>
<dbReference type="InterPro" id="IPR036736">
    <property type="entry name" value="ACP-like_sf"/>
</dbReference>
<dbReference type="CDD" id="cd19531">
    <property type="entry name" value="LCL_NRPS-like"/>
    <property type="match status" value="2"/>
</dbReference>
<dbReference type="RefSeq" id="WP_387340991.1">
    <property type="nucleotide sequence ID" value="NZ_JBIAXI010000004.1"/>
</dbReference>
<sequence length="2127" mass="229257">MSNPDGLSDVKRRLLARLAAGSAGAGGPVGPPATRVPRRQGTDPVRLSYAQERVWLMDRLAGELPLFNLVIAGRVRMDVDLAEMRRRLAEIVARHDAMRMSVAEIDGEPVMRIAPAVPVEIPLVDLSRADPAAAERLAFERAYETGMRPYRLDVAPLWRVELLRLGDGDHVLVIAAHHIAVDGTSLTLILRELAGFEAAPELLVGYADYAVWQRERMESGGFDAELDYWRDRLAGLEPLELPADRLRPARPTYVGDSLHVAMDPELARRLVEVGRAAGATPYMTVMAVFCVLLHRYTGARDIGFGSLVSGRTEPELHNVIGMFANMVVVRADLSGDPDFRAVVGRVKEALLGAMKHQNVPFERLVQELRPDHDRSAPPLVRVAYNMPAETTALPRIGESVPLDITRHGSQLDLTLHMIEEAGTFRLTFEYATDLYDRETVRRMSDHFLRLAAGVADDPGRPVARIAMAPPGEERALRSFEEGPVRGGRTPLHVLVAEQARRTPDAVAVLRGGRRITYAELDADAEALAGRLRACGVVPETPVAVCLGRVPYLPAALLGVWKAGGAYVPLDPGHPRDRLEAVLDDTGIEVVVTSRELAGVIPGGPRRLVLVDELEDLDLDGTDMPCGRADAAVHADNAAYVMYTSGSTGRPKGVVITHGGIANRVMWTVRRHGFGPGDRVLQKTPLTFDAAGWEFFAPLVSGGAVVLPEDGVERDPAAIVRAVGDHGVTVLQVVPALLRLLVDEPGWERCGALRLLFCAGEPLHAELCRRVRALTDVEICNTYGPTECAIDVTAHEVQDEEGPVPIGAPIDDTRVLVLAGGQRAPLGVPGELLVGGVGVARCYLNRPGATAERFVPDPYGPPGARLYRTGDVARWNPRGELEFLGRTDDQVKINGVRVEPGEVEAALAAHPAVRAAVVTVQRMPTGTARLVAHITTRSPVTPARIRDDLRERLPDTLIPSAVVEVADFPRTSSGKIDRQALAALPVREEAGRSASPMTATEEVVAGVWRGLLGVPDVGPEDDFFQLGGHSLLVARLAARLGAATGRQVELPELFGAMTVRAQARYLESRARPAQPPLARIAADGPVPLSFGQRRLWFLDRLSPGSPEYVVPLIVRLPGGGLPGTDVRARLRALALRHDALRTRYAAGEGEPYAIVDDEARVAYEEAEAGSRDQVAELVAARLARGFDLERGPVWRALGIRLPGGDGLLLLTVHHIACDARSLEIIARDLHTEGTGVGSEPPVGYADFADWQRRALTGEHLDRLLGFWRERLDGLAPFDLPADRPRPPVRDPRGAMLAFEVSREIGTPLLDLGRRAGATPFMTMFAAFCVFLARHTGRTDLAVGVPVDGRDRPELDDVVGFFVNTLVLRADLGGDPSFADLLDRVRERTLDALAHRDLPFERLVDELRPERDLARTPIVGVLFDLQTGDDPGVAADDDMLSAWRTAKADLTLMARLLPDGTLSCRFEYATALFERATVERFAARFARLLEGLHGDLPVSRAELLDEGERLLTERRGRGASVPEPPACLHDLVAAQARRTPDAVAVTAPGTAGLRYRDLVARAARLAARLRAAGVGRGDVVGVCLERGPDLVVALLATLHAGAAYLPLDPADPRERLAWLVADTDAAAVITDAGDLFPSAVPTVSPKEPPETSYGEAAPPEKTDPRDLAYVIYTSGSTGTPKGVMIEHAAIVNRVRWMQRAYGLRPGHRVLQKTPFTFDVSVWEFFWPLTTGATLVMAPPGLHRDALGLAALAEAEGVTHLHFVPSMLDTFLAVGARLPASVREVFCSGEALGAATVRRFREVSSARLHNLYGPTELSVDVTFHEVDGPHPAPADVPAGVFGTVPIGVPIDNAHAVVVDRAGERVPVGVAGELLAGGAGVARGYVNRPGLTADRFVPDPYGPPGARLYRTGDVVRWTASGDLEFLGRADDQAKIRGVRVEPGEVAAVAATHPGVREAVVVADGDRLVGYYVPERGEPPGEGELARHCGRRLPAFMLPVAWIALDRMPLGRNGKLDRRALPAYRPVPAAGDGRPSTAAEKRVAAVWAELLGVEPGAHDDFFALGGHSLLAVRAQHRLAEEFDVDVPLRVLFEATTVARLAEAVEAELEAQIAGLSDAEVESLLSQGARDDA</sequence>
<dbReference type="PANTHER" id="PTHR45527:SF1">
    <property type="entry name" value="FATTY ACID SYNTHASE"/>
    <property type="match status" value="1"/>
</dbReference>
<dbReference type="Gene3D" id="3.30.300.30">
    <property type="match status" value="2"/>
</dbReference>
<dbReference type="Gene3D" id="2.30.38.10">
    <property type="entry name" value="Luciferase, Domain 3"/>
    <property type="match status" value="2"/>
</dbReference>
<evidence type="ECO:0000256" key="4">
    <source>
        <dbReference type="SAM" id="MobiDB-lite"/>
    </source>
</evidence>
<dbReference type="InterPro" id="IPR010071">
    <property type="entry name" value="AA_adenyl_dom"/>
</dbReference>
<proteinExistence type="predicted"/>
<dbReference type="SMART" id="SM00823">
    <property type="entry name" value="PKS_PP"/>
    <property type="match status" value="2"/>
</dbReference>
<evidence type="ECO:0000259" key="5">
    <source>
        <dbReference type="PROSITE" id="PS50075"/>
    </source>
</evidence>
<gene>
    <name evidence="6" type="ORF">ACFY05_06845</name>
</gene>
<evidence type="ECO:0000313" key="7">
    <source>
        <dbReference type="Proteomes" id="UP001602119"/>
    </source>
</evidence>
<dbReference type="PANTHER" id="PTHR45527">
    <property type="entry name" value="NONRIBOSOMAL PEPTIDE SYNTHETASE"/>
    <property type="match status" value="1"/>
</dbReference>
<dbReference type="Gene3D" id="3.30.559.10">
    <property type="entry name" value="Chloramphenicol acetyltransferase-like domain"/>
    <property type="match status" value="2"/>
</dbReference>
<dbReference type="PROSITE" id="PS00455">
    <property type="entry name" value="AMP_BINDING"/>
    <property type="match status" value="2"/>
</dbReference>
<dbReference type="Pfam" id="PF00550">
    <property type="entry name" value="PP-binding"/>
    <property type="match status" value="2"/>
</dbReference>
<dbReference type="PROSITE" id="PS50075">
    <property type="entry name" value="CARRIER"/>
    <property type="match status" value="2"/>
</dbReference>
<dbReference type="InterPro" id="IPR006162">
    <property type="entry name" value="Ppantetheine_attach_site"/>
</dbReference>
<reference evidence="6 7" key="1">
    <citation type="submission" date="2024-10" db="EMBL/GenBank/DDBJ databases">
        <title>The Natural Products Discovery Center: Release of the First 8490 Sequenced Strains for Exploring Actinobacteria Biosynthetic Diversity.</title>
        <authorList>
            <person name="Kalkreuter E."/>
            <person name="Kautsar S.A."/>
            <person name="Yang D."/>
            <person name="Bader C.D."/>
            <person name="Teijaro C.N."/>
            <person name="Fluegel L."/>
            <person name="Davis C.M."/>
            <person name="Simpson J.R."/>
            <person name="Lauterbach L."/>
            <person name="Steele A.D."/>
            <person name="Gui C."/>
            <person name="Meng S."/>
            <person name="Li G."/>
            <person name="Viehrig K."/>
            <person name="Ye F."/>
            <person name="Su P."/>
            <person name="Kiefer A.F."/>
            <person name="Nichols A."/>
            <person name="Cepeda A.J."/>
            <person name="Yan W."/>
            <person name="Fan B."/>
            <person name="Jiang Y."/>
            <person name="Adhikari A."/>
            <person name="Zheng C.-J."/>
            <person name="Schuster L."/>
            <person name="Cowan T.M."/>
            <person name="Smanski M.J."/>
            <person name="Chevrette M.G."/>
            <person name="De Carvalho L.P.S."/>
            <person name="Shen B."/>
        </authorList>
    </citation>
    <scope>NUCLEOTIDE SEQUENCE [LARGE SCALE GENOMIC DNA]</scope>
    <source>
        <strain evidence="6 7">NPDC001281</strain>
    </source>
</reference>
<dbReference type="InterPro" id="IPR045851">
    <property type="entry name" value="AMP-bd_C_sf"/>
</dbReference>